<keyword evidence="1" id="KW-0175">Coiled coil</keyword>
<feature type="coiled-coil region" evidence="1">
    <location>
        <begin position="303"/>
        <end position="330"/>
    </location>
</feature>
<dbReference type="EMBL" id="DS999644">
    <property type="protein sequence ID" value="EFE78218.2"/>
    <property type="molecule type" value="Genomic_DNA"/>
</dbReference>
<reference evidence="4" key="2">
    <citation type="submission" date="2008-12" db="EMBL/GenBank/DDBJ databases">
        <title>Annotation of Streptomyces roseosporus strain NRRL 15998.</title>
        <authorList>
            <consortium name="The Broad Institute Genome Sequencing Platform"/>
            <consortium name="Broad Institute Microbial Sequencing Center"/>
            <person name="Fischbach M."/>
            <person name="Ward D."/>
            <person name="Young S."/>
            <person name="Kodira C.D."/>
            <person name="Zeng Q."/>
            <person name="Koehrsen M."/>
            <person name="Godfrey P."/>
            <person name="Alvarado L."/>
            <person name="Berlin A.M."/>
            <person name="Borenstein D."/>
            <person name="Chen Z."/>
            <person name="Engels R."/>
            <person name="Freedman E."/>
            <person name="Gellesch M."/>
            <person name="Goldberg J."/>
            <person name="Griggs A."/>
            <person name="Gujja S."/>
            <person name="Heiman D.I."/>
            <person name="Hepburn T.A."/>
            <person name="Howarth C."/>
            <person name="Jen D."/>
            <person name="Larson L."/>
            <person name="Lewis B."/>
            <person name="Mehta T."/>
            <person name="Park D."/>
            <person name="Pearson M."/>
            <person name="Roberts A."/>
            <person name="Saif S."/>
            <person name="Shea T.D."/>
            <person name="Shenoy N."/>
            <person name="Sisk P."/>
            <person name="Stolte C."/>
            <person name="Sykes S.N."/>
            <person name="Walk T."/>
            <person name="White J."/>
            <person name="Yandava C."/>
            <person name="Straight P."/>
            <person name="Clardy J."/>
            <person name="Hung D."/>
            <person name="Kolter R."/>
            <person name="Mekalanos J."/>
            <person name="Walker S."/>
            <person name="Walsh C.T."/>
            <person name="Wieland B.L.C."/>
            <person name="Ilzarbe M."/>
            <person name="Galagan J."/>
            <person name="Nusbaum C."/>
            <person name="Birren B."/>
        </authorList>
    </citation>
    <scope>NUCLEOTIDE SEQUENCE [LARGE SCALE GENOMIC DNA]</scope>
    <source>
        <strain evidence="4">NRRL 15998</strain>
    </source>
</reference>
<proteinExistence type="predicted"/>
<feature type="region of interest" description="Disordered" evidence="2">
    <location>
        <begin position="1"/>
        <end position="116"/>
    </location>
</feature>
<evidence type="ECO:0000313" key="4">
    <source>
        <dbReference type="Proteomes" id="UP000003986"/>
    </source>
</evidence>
<gene>
    <name evidence="3" type="ORF">SSGG_05585</name>
</gene>
<sequence>MRWPGPGAWPTRRPPSGTRAGAGRSPRCRSGAAGGRDEHPRRCAADLPRDLRSSRQRRPAYRRQGLRHVPGHRLPAHRPGGLPLPHGSGRPPPPGADRGTATGARHRGASGFRRRSCRRGRVDPLRLKEPAVPTCLAIGGTIAAGPDNASPEDWRRRSVTLYEEVVRPVCEQLGLTFLRADRLTEAGLPGDQLLRMVTEVDVVVADLRLPDTELLFGLGVRHGLSRCTVHVTESGGGPAGTPHLEFPAHAADAAEARRQLMTVLAASVREEAAPVLPRAQAEPGAWIEDAGTDEESPGIFDLVVEAEAQMEALTGDMADVEAALADLAAMMELLGEDMVRVSHPGATTSAKLTVINRLAKAMDGPADELEAAAGRFAERMEAGTAALGSFLEWAGAAPRSEWPEGAEELLKDFAEAPWDMQSAAAEYQQVLALIDMFAASSRQLRGPVRRIATSLRTIFRSVAVLAELRVAAAKLKESDF</sequence>
<feature type="compositionally biased region" description="Basic and acidic residues" evidence="2">
    <location>
        <begin position="35"/>
        <end position="53"/>
    </location>
</feature>
<feature type="compositionally biased region" description="Basic residues" evidence="2">
    <location>
        <begin position="54"/>
        <end position="76"/>
    </location>
</feature>
<feature type="compositionally biased region" description="Low complexity" evidence="2">
    <location>
        <begin position="77"/>
        <end position="89"/>
    </location>
</feature>
<evidence type="ECO:0000313" key="3">
    <source>
        <dbReference type="EMBL" id="EFE78218.2"/>
    </source>
</evidence>
<dbReference type="AlphaFoldDB" id="D6AU58"/>
<organism evidence="3 4">
    <name type="scientific">Streptomyces filamentosus NRRL 15998</name>
    <dbReference type="NCBI Taxonomy" id="457431"/>
    <lineage>
        <taxon>Bacteria</taxon>
        <taxon>Bacillati</taxon>
        <taxon>Actinomycetota</taxon>
        <taxon>Actinomycetes</taxon>
        <taxon>Kitasatosporales</taxon>
        <taxon>Streptomycetaceae</taxon>
        <taxon>Streptomyces</taxon>
    </lineage>
</organism>
<evidence type="ECO:0000256" key="1">
    <source>
        <dbReference type="SAM" id="Coils"/>
    </source>
</evidence>
<accession>D6AU58</accession>
<reference evidence="4" key="1">
    <citation type="submission" date="2008-10" db="EMBL/GenBank/DDBJ databases">
        <authorList>
            <person name="Molnar K."/>
        </authorList>
    </citation>
    <scope>NUCLEOTIDE SEQUENCE [LARGE SCALE GENOMIC DNA]</scope>
    <source>
        <strain evidence="4">NRRL 15998</strain>
    </source>
</reference>
<feature type="compositionally biased region" description="Basic residues" evidence="2">
    <location>
        <begin position="104"/>
        <end position="116"/>
    </location>
</feature>
<protein>
    <submittedName>
        <fullName evidence="3">Predicted protein</fullName>
    </submittedName>
</protein>
<evidence type="ECO:0000256" key="2">
    <source>
        <dbReference type="SAM" id="MobiDB-lite"/>
    </source>
</evidence>
<dbReference type="Proteomes" id="UP000003986">
    <property type="component" value="Unassembled WGS sequence"/>
</dbReference>
<name>D6AU58_STRFL</name>